<dbReference type="PROSITE" id="PS51318">
    <property type="entry name" value="TAT"/>
    <property type="match status" value="1"/>
</dbReference>
<proteinExistence type="inferred from homology"/>
<evidence type="ECO:0000313" key="6">
    <source>
        <dbReference type="Proteomes" id="UP000220438"/>
    </source>
</evidence>
<dbReference type="PROSITE" id="PS51257">
    <property type="entry name" value="PROKAR_LIPOPROTEIN"/>
    <property type="match status" value="1"/>
</dbReference>
<dbReference type="GO" id="GO:1901982">
    <property type="term" value="F:maltose binding"/>
    <property type="evidence" value="ECO:0007669"/>
    <property type="project" value="TreeGrafter"/>
</dbReference>
<dbReference type="Gene3D" id="3.40.190.10">
    <property type="entry name" value="Periplasmic binding protein-like II"/>
    <property type="match status" value="2"/>
</dbReference>
<dbReference type="Proteomes" id="UP000220438">
    <property type="component" value="Unassembled WGS sequence"/>
</dbReference>
<reference evidence="5 6" key="1">
    <citation type="journal article" date="2017" name="Front. Microbiol.">
        <title>New Insights into the Diversity of the Genus Faecalibacterium.</title>
        <authorList>
            <person name="Benevides L."/>
            <person name="Burman S."/>
            <person name="Martin R."/>
            <person name="Robert V."/>
            <person name="Thomas M."/>
            <person name="Miquel S."/>
            <person name="Chain F."/>
            <person name="Sokol H."/>
            <person name="Bermudez-Humaran L.G."/>
            <person name="Morrison M."/>
            <person name="Langella P."/>
            <person name="Azevedo V.A."/>
            <person name="Chatel J.M."/>
            <person name="Soares S."/>
        </authorList>
    </citation>
    <scope>NUCLEOTIDE SEQUENCE [LARGE SCALE GENOMIC DNA]</scope>
    <source>
        <strain evidence="5 6">AHMP21</strain>
    </source>
</reference>
<keyword evidence="3 4" id="KW-0732">Signal</keyword>
<name>A0A2A7BGD9_9FIRM</name>
<sequence length="426" mass="44320">MKKLISRRNFLAALGTVAAAGVLTACGGSSSSTASSTAASSTAASSAESWGDVKLTMWGAEEDQTMLREMADAFIEQNADKGNVTIEIGVQSESSAKDTVLADPESAADVFAFADDQLNELVNAGALQEVLLNPDDVKSRNLPGSVGAATMNDKLYAYPMTADNGYFLYYDASVLSAEDVQSMDTMLEKAAAAGKKFMMSVNDAWYIYSFYAGAGLVATLADDGINTVCNWNEAPGADVTQAILDIAANPGFKSGADADIVSAIKDGSCCAAISGTWNASTAEEAWGEGYAATKLPTYTLNGEQVQMGSFSGYKLVGVNPHSANVGVAMMLADFITNEDNQIKRFNDRKLGPSNINANSTEAVQSAPAIAALAEQSSYATLQRVGANYWSSAASLGEILASGDTQGKTTQQLMDDAVAGITAPVAQ</sequence>
<dbReference type="InterPro" id="IPR006311">
    <property type="entry name" value="TAT_signal"/>
</dbReference>
<dbReference type="GO" id="GO:0055052">
    <property type="term" value="C:ATP-binding cassette (ABC) transporter complex, substrate-binding subunit-containing"/>
    <property type="evidence" value="ECO:0007669"/>
    <property type="project" value="TreeGrafter"/>
</dbReference>
<comment type="caution">
    <text evidence="5">The sequence shown here is derived from an EMBL/GenBank/DDBJ whole genome shotgun (WGS) entry which is preliminary data.</text>
</comment>
<comment type="similarity">
    <text evidence="1">Belongs to the bacterial solute-binding protein 1 family.</text>
</comment>
<dbReference type="GO" id="GO:0015768">
    <property type="term" value="P:maltose transport"/>
    <property type="evidence" value="ECO:0007669"/>
    <property type="project" value="TreeGrafter"/>
</dbReference>
<organism evidence="5 6">
    <name type="scientific">Faecalibacterium prausnitzii</name>
    <dbReference type="NCBI Taxonomy" id="853"/>
    <lineage>
        <taxon>Bacteria</taxon>
        <taxon>Bacillati</taxon>
        <taxon>Bacillota</taxon>
        <taxon>Clostridia</taxon>
        <taxon>Eubacteriales</taxon>
        <taxon>Oscillospiraceae</taxon>
        <taxon>Faecalibacterium</taxon>
    </lineage>
</organism>
<dbReference type="PANTHER" id="PTHR30061:SF50">
    <property type="entry name" value="MALTOSE_MALTODEXTRIN-BINDING PERIPLASMIC PROTEIN"/>
    <property type="match status" value="1"/>
</dbReference>
<dbReference type="Pfam" id="PF13416">
    <property type="entry name" value="SBP_bac_8"/>
    <property type="match status" value="1"/>
</dbReference>
<feature type="signal peptide" evidence="4">
    <location>
        <begin position="1"/>
        <end position="34"/>
    </location>
</feature>
<evidence type="ECO:0000256" key="2">
    <source>
        <dbReference type="ARBA" id="ARBA00022448"/>
    </source>
</evidence>
<dbReference type="EMBL" id="NOUW01000007">
    <property type="protein sequence ID" value="PDX90446.1"/>
    <property type="molecule type" value="Genomic_DNA"/>
</dbReference>
<evidence type="ECO:0000256" key="3">
    <source>
        <dbReference type="ARBA" id="ARBA00022729"/>
    </source>
</evidence>
<protein>
    <submittedName>
        <fullName evidence="5">Maltose ABC transporter substrate-binding protein</fullName>
    </submittedName>
</protein>
<dbReference type="SUPFAM" id="SSF53850">
    <property type="entry name" value="Periplasmic binding protein-like II"/>
    <property type="match status" value="1"/>
</dbReference>
<feature type="chain" id="PRO_5013105994" evidence="4">
    <location>
        <begin position="35"/>
        <end position="426"/>
    </location>
</feature>
<evidence type="ECO:0000256" key="4">
    <source>
        <dbReference type="SAM" id="SignalP"/>
    </source>
</evidence>
<dbReference type="PANTHER" id="PTHR30061">
    <property type="entry name" value="MALTOSE-BINDING PERIPLASMIC PROTEIN"/>
    <property type="match status" value="1"/>
</dbReference>
<dbReference type="GO" id="GO:0042956">
    <property type="term" value="P:maltodextrin transmembrane transport"/>
    <property type="evidence" value="ECO:0007669"/>
    <property type="project" value="TreeGrafter"/>
</dbReference>
<accession>A0A2A7BGD9</accession>
<dbReference type="AlphaFoldDB" id="A0A2A7BGD9"/>
<keyword evidence="2" id="KW-0813">Transport</keyword>
<evidence type="ECO:0000313" key="5">
    <source>
        <dbReference type="EMBL" id="PDX90446.1"/>
    </source>
</evidence>
<dbReference type="InterPro" id="IPR006059">
    <property type="entry name" value="SBP"/>
</dbReference>
<gene>
    <name evidence="5" type="ORF">CHR61_02135</name>
</gene>
<evidence type="ECO:0000256" key="1">
    <source>
        <dbReference type="ARBA" id="ARBA00008520"/>
    </source>
</evidence>
<dbReference type="RefSeq" id="WP_097770075.1">
    <property type="nucleotide sequence ID" value="NZ_NOUW01000007.1"/>
</dbReference>